<gene>
    <name evidence="1" type="ORF">BJ138DRAFT_1172458</name>
</gene>
<reference evidence="1" key="1">
    <citation type="journal article" date="2021" name="New Phytol.">
        <title>Evolutionary innovations through gain and loss of genes in the ectomycorrhizal Boletales.</title>
        <authorList>
            <person name="Wu G."/>
            <person name="Miyauchi S."/>
            <person name="Morin E."/>
            <person name="Kuo A."/>
            <person name="Drula E."/>
            <person name="Varga T."/>
            <person name="Kohler A."/>
            <person name="Feng B."/>
            <person name="Cao Y."/>
            <person name="Lipzen A."/>
            <person name="Daum C."/>
            <person name="Hundley H."/>
            <person name="Pangilinan J."/>
            <person name="Johnson J."/>
            <person name="Barry K."/>
            <person name="LaButti K."/>
            <person name="Ng V."/>
            <person name="Ahrendt S."/>
            <person name="Min B."/>
            <person name="Choi I.G."/>
            <person name="Park H."/>
            <person name="Plett J.M."/>
            <person name="Magnuson J."/>
            <person name="Spatafora J.W."/>
            <person name="Nagy L.G."/>
            <person name="Henrissat B."/>
            <person name="Grigoriev I.V."/>
            <person name="Yang Z.L."/>
            <person name="Xu J."/>
            <person name="Martin F.M."/>
        </authorList>
    </citation>
    <scope>NUCLEOTIDE SEQUENCE</scope>
    <source>
        <strain evidence="1">ATCC 28755</strain>
    </source>
</reference>
<organism evidence="1 2">
    <name type="scientific">Hygrophoropsis aurantiaca</name>
    <dbReference type="NCBI Taxonomy" id="72124"/>
    <lineage>
        <taxon>Eukaryota</taxon>
        <taxon>Fungi</taxon>
        <taxon>Dikarya</taxon>
        <taxon>Basidiomycota</taxon>
        <taxon>Agaricomycotina</taxon>
        <taxon>Agaricomycetes</taxon>
        <taxon>Agaricomycetidae</taxon>
        <taxon>Boletales</taxon>
        <taxon>Coniophorineae</taxon>
        <taxon>Hygrophoropsidaceae</taxon>
        <taxon>Hygrophoropsis</taxon>
    </lineage>
</organism>
<keyword evidence="2" id="KW-1185">Reference proteome</keyword>
<sequence>MAHSPRWLSALSNAMDKESKSIVFQLATIDDHQPRVRSCILRETLTAPKYPITRPLLLTTTDIRTPKVSQMKSNPQVEAVFWTESTQEQFRIAGRGLLFPSSDDTKEKCQADLSALMGAGHHDPHFDWEAKRISVFNSLGSHMRAAWARPPPGTLLSNPTEDPKAWPQRVKKVGEAETDQEKRDVEFALENFALLMIEPAEVDWVELGPDPQRRTNASWLGDGWEERAVVP</sequence>
<proteinExistence type="predicted"/>
<evidence type="ECO:0000313" key="2">
    <source>
        <dbReference type="Proteomes" id="UP000790377"/>
    </source>
</evidence>
<protein>
    <submittedName>
        <fullName evidence="1">Pyridoxamine 5'-phosphate oxidase-domain-containing protein</fullName>
    </submittedName>
</protein>
<evidence type="ECO:0000313" key="1">
    <source>
        <dbReference type="EMBL" id="KAH7911596.1"/>
    </source>
</evidence>
<dbReference type="Proteomes" id="UP000790377">
    <property type="component" value="Unassembled WGS sequence"/>
</dbReference>
<comment type="caution">
    <text evidence="1">The sequence shown here is derived from an EMBL/GenBank/DDBJ whole genome shotgun (WGS) entry which is preliminary data.</text>
</comment>
<name>A0ACB8AES9_9AGAM</name>
<dbReference type="EMBL" id="MU267673">
    <property type="protein sequence ID" value="KAH7911596.1"/>
    <property type="molecule type" value="Genomic_DNA"/>
</dbReference>
<accession>A0ACB8AES9</accession>